<evidence type="ECO:0000256" key="1">
    <source>
        <dbReference type="SAM" id="SignalP"/>
    </source>
</evidence>
<keyword evidence="1" id="KW-0732">Signal</keyword>
<reference evidence="3" key="1">
    <citation type="journal article" date="2019" name="Int. J. Syst. Evol. Microbiol.">
        <title>The Global Catalogue of Microorganisms (GCM) 10K type strain sequencing project: providing services to taxonomists for standard genome sequencing and annotation.</title>
        <authorList>
            <consortium name="The Broad Institute Genomics Platform"/>
            <consortium name="The Broad Institute Genome Sequencing Center for Infectious Disease"/>
            <person name="Wu L."/>
            <person name="Ma J."/>
        </authorList>
    </citation>
    <scope>NUCLEOTIDE SEQUENCE [LARGE SCALE GENOMIC DNA]</scope>
    <source>
        <strain evidence="3">CCUG 57942</strain>
    </source>
</reference>
<dbReference type="SUPFAM" id="SSF52833">
    <property type="entry name" value="Thioredoxin-like"/>
    <property type="match status" value="1"/>
</dbReference>
<dbReference type="Proteomes" id="UP001597389">
    <property type="component" value="Unassembled WGS sequence"/>
</dbReference>
<gene>
    <name evidence="2" type="ORF">ACFSW8_10070</name>
</gene>
<evidence type="ECO:0000313" key="3">
    <source>
        <dbReference type="Proteomes" id="UP001597389"/>
    </source>
</evidence>
<name>A0ABW4ZB81_9BACT</name>
<proteinExistence type="predicted"/>
<evidence type="ECO:0000313" key="2">
    <source>
        <dbReference type="EMBL" id="MFD2159243.1"/>
    </source>
</evidence>
<dbReference type="Gene3D" id="3.40.30.10">
    <property type="entry name" value="Glutaredoxin"/>
    <property type="match status" value="1"/>
</dbReference>
<keyword evidence="2" id="KW-0560">Oxidoreductase</keyword>
<comment type="caution">
    <text evidence="2">The sequence shown here is derived from an EMBL/GenBank/DDBJ whole genome shotgun (WGS) entry which is preliminary data.</text>
</comment>
<dbReference type="RefSeq" id="WP_377088514.1">
    <property type="nucleotide sequence ID" value="NZ_JBHSJL010000014.1"/>
</dbReference>
<organism evidence="2 3">
    <name type="scientific">Rubritalea tangerina</name>
    <dbReference type="NCBI Taxonomy" id="430798"/>
    <lineage>
        <taxon>Bacteria</taxon>
        <taxon>Pseudomonadati</taxon>
        <taxon>Verrucomicrobiota</taxon>
        <taxon>Verrucomicrobiia</taxon>
        <taxon>Verrucomicrobiales</taxon>
        <taxon>Rubritaleaceae</taxon>
        <taxon>Rubritalea</taxon>
    </lineage>
</organism>
<feature type="chain" id="PRO_5046047622" evidence="1">
    <location>
        <begin position="21"/>
        <end position="265"/>
    </location>
</feature>
<dbReference type="EC" id="1.11.1.24" evidence="2"/>
<dbReference type="InterPro" id="IPR036249">
    <property type="entry name" value="Thioredoxin-like_sf"/>
</dbReference>
<feature type="signal peptide" evidence="1">
    <location>
        <begin position="1"/>
        <end position="20"/>
    </location>
</feature>
<accession>A0ABW4ZB81</accession>
<dbReference type="EMBL" id="JBHUJB010000040">
    <property type="protein sequence ID" value="MFD2159243.1"/>
    <property type="molecule type" value="Genomic_DNA"/>
</dbReference>
<protein>
    <submittedName>
        <fullName evidence="2">Peroxiredoxin family protein</fullName>
        <ecNumber evidence="2">1.11.1.24</ecNumber>
    </submittedName>
</protein>
<dbReference type="GO" id="GO:0140824">
    <property type="term" value="F:thioredoxin-dependent peroxiredoxin activity"/>
    <property type="evidence" value="ECO:0007669"/>
    <property type="project" value="UniProtKB-EC"/>
</dbReference>
<sequence>MKMKYWIPVGMLALPAMVHAEEKPAVQTQEVRASIVDEVKEISGAHDAQVQEVYKKIRSERDRSKRSEIFKEMPDPVGPSTNLLDLAKKDLRVDGVEQALSWVSAKGSPQQRKEAAELLMKAYPESKGFERYINIHCHNQLGLGVEALREVVAGVKEPGTLAFAKYALANQLLMASERNRALDDEQKAASRKEGVEILEKLGADGQIKEHSPKVAKQIESRLFKVKHLSIGSEAPDIVGVDQDGEAFKLSDYRGKVVLIDFWGHW</sequence>
<keyword evidence="3" id="KW-1185">Reference proteome</keyword>
<keyword evidence="2" id="KW-0575">Peroxidase</keyword>